<evidence type="ECO:0000256" key="6">
    <source>
        <dbReference type="ARBA" id="ARBA00022989"/>
    </source>
</evidence>
<evidence type="ECO:0000256" key="5">
    <source>
        <dbReference type="ARBA" id="ARBA00022968"/>
    </source>
</evidence>
<accession>A0A9Q0DPT4</accession>
<protein>
    <recommendedName>
        <fullName evidence="8">Fringe-like glycosyltransferase domain-containing protein</fullName>
    </recommendedName>
</protein>
<dbReference type="GO" id="GO:0016757">
    <property type="term" value="F:glycosyltransferase activity"/>
    <property type="evidence" value="ECO:0007669"/>
    <property type="project" value="UniProtKB-KW"/>
</dbReference>
<keyword evidence="6" id="KW-1133">Transmembrane helix</keyword>
<dbReference type="EMBL" id="JANIIK010000114">
    <property type="protein sequence ID" value="KAJ3591496.1"/>
    <property type="molecule type" value="Genomic_DNA"/>
</dbReference>
<evidence type="ECO:0000259" key="8">
    <source>
        <dbReference type="Pfam" id="PF02434"/>
    </source>
</evidence>
<dbReference type="InterPro" id="IPR003378">
    <property type="entry name" value="Fringe-like_glycosylTrfase"/>
</dbReference>
<dbReference type="OrthoDB" id="421979at2759"/>
<evidence type="ECO:0000256" key="7">
    <source>
        <dbReference type="ARBA" id="ARBA00023136"/>
    </source>
</evidence>
<reference evidence="9" key="1">
    <citation type="submission" date="2022-07" db="EMBL/GenBank/DDBJ databases">
        <title>Chromosome-level genome of Muraenolepis orangiensis.</title>
        <authorList>
            <person name="Kim J."/>
        </authorList>
    </citation>
    <scope>NUCLEOTIDE SEQUENCE</scope>
    <source>
        <strain evidence="9">KU_S4_2022</strain>
        <tissue evidence="9">Muscle</tissue>
    </source>
</reference>
<keyword evidence="4" id="KW-0812">Transmembrane</keyword>
<evidence type="ECO:0000256" key="4">
    <source>
        <dbReference type="ARBA" id="ARBA00022692"/>
    </source>
</evidence>
<dbReference type="Proteomes" id="UP001148018">
    <property type="component" value="Unassembled WGS sequence"/>
</dbReference>
<dbReference type="GO" id="GO:0016020">
    <property type="term" value="C:membrane"/>
    <property type="evidence" value="ECO:0007669"/>
    <property type="project" value="UniProtKB-SubCell"/>
</dbReference>
<keyword evidence="5" id="KW-0735">Signal-anchor</keyword>
<gene>
    <name evidence="9" type="ORF">NHX12_009440</name>
</gene>
<dbReference type="Gene3D" id="3.90.550.50">
    <property type="match status" value="1"/>
</dbReference>
<evidence type="ECO:0000256" key="1">
    <source>
        <dbReference type="ARBA" id="ARBA00004606"/>
    </source>
</evidence>
<keyword evidence="10" id="KW-1185">Reference proteome</keyword>
<comment type="caution">
    <text evidence="9">The sequence shown here is derived from an EMBL/GenBank/DDBJ whole genome shotgun (WGS) entry which is preliminary data.</text>
</comment>
<evidence type="ECO:0000256" key="2">
    <source>
        <dbReference type="ARBA" id="ARBA00022676"/>
    </source>
</evidence>
<evidence type="ECO:0000256" key="3">
    <source>
        <dbReference type="ARBA" id="ARBA00022679"/>
    </source>
</evidence>
<keyword evidence="2" id="KW-0328">Glycosyltransferase</keyword>
<name>A0A9Q0DPT4_9TELE</name>
<feature type="domain" description="Fringe-like glycosyltransferase" evidence="8">
    <location>
        <begin position="1"/>
        <end position="53"/>
    </location>
</feature>
<sequence>MVFSREKVVQLLQSGCKCYSDDAPDDMVLGMCFNALGLAVTHSPLFHQCQPWFNGTYGTVISPATRKDEGKERKLPVVTLPPSPPLEWISIWPGPF</sequence>
<organism evidence="9 10">
    <name type="scientific">Muraenolepis orangiensis</name>
    <name type="common">Patagonian moray cod</name>
    <dbReference type="NCBI Taxonomy" id="630683"/>
    <lineage>
        <taxon>Eukaryota</taxon>
        <taxon>Metazoa</taxon>
        <taxon>Chordata</taxon>
        <taxon>Craniata</taxon>
        <taxon>Vertebrata</taxon>
        <taxon>Euteleostomi</taxon>
        <taxon>Actinopterygii</taxon>
        <taxon>Neopterygii</taxon>
        <taxon>Teleostei</taxon>
        <taxon>Neoteleostei</taxon>
        <taxon>Acanthomorphata</taxon>
        <taxon>Zeiogadaria</taxon>
        <taxon>Gadariae</taxon>
        <taxon>Gadiformes</taxon>
        <taxon>Muraenolepidoidei</taxon>
        <taxon>Muraenolepididae</taxon>
        <taxon>Muraenolepis</taxon>
    </lineage>
</organism>
<dbReference type="Pfam" id="PF02434">
    <property type="entry name" value="Fringe"/>
    <property type="match status" value="1"/>
</dbReference>
<comment type="subcellular location">
    <subcellularLocation>
        <location evidence="1">Membrane</location>
        <topology evidence="1">Single-pass type II membrane protein</topology>
    </subcellularLocation>
</comment>
<dbReference type="AlphaFoldDB" id="A0A9Q0DPT4"/>
<evidence type="ECO:0000313" key="9">
    <source>
        <dbReference type="EMBL" id="KAJ3591496.1"/>
    </source>
</evidence>
<proteinExistence type="predicted"/>
<keyword evidence="3" id="KW-0808">Transferase</keyword>
<evidence type="ECO:0000313" key="10">
    <source>
        <dbReference type="Proteomes" id="UP001148018"/>
    </source>
</evidence>
<keyword evidence="7" id="KW-0472">Membrane</keyword>